<keyword evidence="3" id="KW-1185">Reference proteome</keyword>
<dbReference type="Gene3D" id="1.10.10.1550">
    <property type="entry name" value="ROS/MUCR transcriptional regulator protein"/>
    <property type="match status" value="1"/>
</dbReference>
<sequence length="144" mass="15474">MPTLINKNSLSESGVASIAAGFASRSDVSIDDIVTLVERLMAITPGSSAQALPKPKAIPAVPAEQKMTDDTIFCLCCGKGFKMLKRHLGAEHGLTEAEYRVMFDLPPDTPLVAPSYSRRKAEYAKNSGLGKYNRDKSGKNAEIS</sequence>
<dbReference type="RefSeq" id="WP_093917299.1">
    <property type="nucleotide sequence ID" value="NZ_FPAJ01000005.1"/>
</dbReference>
<protein>
    <submittedName>
        <fullName evidence="2">Transcriptional regulator, MucR family</fullName>
    </submittedName>
</protein>
<dbReference type="EMBL" id="FPAJ01000005">
    <property type="protein sequence ID" value="SFT09136.1"/>
    <property type="molecule type" value="Genomic_DNA"/>
</dbReference>
<dbReference type="Pfam" id="PF05443">
    <property type="entry name" value="ROS_MUCR"/>
    <property type="match status" value="1"/>
</dbReference>
<comment type="similarity">
    <text evidence="1">Belongs to the ros/MucR family.</text>
</comment>
<dbReference type="STRING" id="394264.SAMN04488040_3116"/>
<reference evidence="3" key="1">
    <citation type="submission" date="2016-10" db="EMBL/GenBank/DDBJ databases">
        <authorList>
            <person name="Varghese N."/>
            <person name="Submissions S."/>
        </authorList>
    </citation>
    <scope>NUCLEOTIDE SEQUENCE [LARGE SCALE GENOMIC DNA]</scope>
    <source>
        <strain evidence="3">DSM 23422</strain>
    </source>
</reference>
<dbReference type="GO" id="GO:0008270">
    <property type="term" value="F:zinc ion binding"/>
    <property type="evidence" value="ECO:0007669"/>
    <property type="project" value="InterPro"/>
</dbReference>
<dbReference type="AlphaFoldDB" id="A0A1I6V690"/>
<dbReference type="Proteomes" id="UP000199239">
    <property type="component" value="Unassembled WGS sequence"/>
</dbReference>
<proteinExistence type="inferred from homology"/>
<dbReference type="GO" id="GO:0003677">
    <property type="term" value="F:DNA binding"/>
    <property type="evidence" value="ECO:0007669"/>
    <property type="project" value="InterPro"/>
</dbReference>
<dbReference type="OrthoDB" id="9809693at2"/>
<evidence type="ECO:0000313" key="3">
    <source>
        <dbReference type="Proteomes" id="UP000199239"/>
    </source>
</evidence>
<organism evidence="2 3">
    <name type="scientific">Sulfitobacter marinus</name>
    <dbReference type="NCBI Taxonomy" id="394264"/>
    <lineage>
        <taxon>Bacteria</taxon>
        <taxon>Pseudomonadati</taxon>
        <taxon>Pseudomonadota</taxon>
        <taxon>Alphaproteobacteria</taxon>
        <taxon>Rhodobacterales</taxon>
        <taxon>Roseobacteraceae</taxon>
        <taxon>Sulfitobacter</taxon>
    </lineage>
</organism>
<evidence type="ECO:0000313" key="2">
    <source>
        <dbReference type="EMBL" id="SFT09136.1"/>
    </source>
</evidence>
<dbReference type="GO" id="GO:0006355">
    <property type="term" value="P:regulation of DNA-templated transcription"/>
    <property type="evidence" value="ECO:0007669"/>
    <property type="project" value="InterPro"/>
</dbReference>
<dbReference type="InterPro" id="IPR041920">
    <property type="entry name" value="ROS/MUCR_sf"/>
</dbReference>
<gene>
    <name evidence="2" type="ORF">SAMN04488040_3116</name>
</gene>
<evidence type="ECO:0000256" key="1">
    <source>
        <dbReference type="ARBA" id="ARBA00007031"/>
    </source>
</evidence>
<accession>A0A1I6V690</accession>
<name>A0A1I6V690_9RHOB</name>
<dbReference type="InterPro" id="IPR008807">
    <property type="entry name" value="ROS_MUCR"/>
</dbReference>